<sequence length="107" mass="11458">MKSAPERCWSQQEKNRLWATRSHVPFITPPVPTGDSSQGRAHSGVASTHPWEAAQPAAEPVHAQPPCVTPDAQPAPPTGSPQESHFPLLQPPTPEALKPLQPQVNPG</sequence>
<reference evidence="2 3" key="1">
    <citation type="submission" date="2019-04" db="EMBL/GenBank/DDBJ databases">
        <title>Draft genome of the big-headed turtle Platysternon megacephalum.</title>
        <authorList>
            <person name="Gong S."/>
        </authorList>
    </citation>
    <scope>NUCLEOTIDE SEQUENCE [LARGE SCALE GENOMIC DNA]</scope>
    <source>
        <strain evidence="2">DO16091913</strain>
        <tissue evidence="2">Muscle</tissue>
    </source>
</reference>
<dbReference type="AlphaFoldDB" id="A0A4D9EA11"/>
<evidence type="ECO:0000256" key="1">
    <source>
        <dbReference type="SAM" id="MobiDB-lite"/>
    </source>
</evidence>
<feature type="region of interest" description="Disordered" evidence="1">
    <location>
        <begin position="25"/>
        <end position="107"/>
    </location>
</feature>
<accession>A0A4D9EA11</accession>
<dbReference type="EMBL" id="QXTE01000131">
    <property type="protein sequence ID" value="TFK04632.1"/>
    <property type="molecule type" value="Genomic_DNA"/>
</dbReference>
<name>A0A4D9EA11_9SAUR</name>
<protein>
    <submittedName>
        <fullName evidence="2">Uncharacterized protein</fullName>
    </submittedName>
</protein>
<proteinExistence type="predicted"/>
<keyword evidence="3" id="KW-1185">Reference proteome</keyword>
<reference evidence="2 3" key="2">
    <citation type="submission" date="2019-04" db="EMBL/GenBank/DDBJ databases">
        <title>The genome sequence of big-headed turtle.</title>
        <authorList>
            <person name="Gong S."/>
        </authorList>
    </citation>
    <scope>NUCLEOTIDE SEQUENCE [LARGE SCALE GENOMIC DNA]</scope>
    <source>
        <strain evidence="2">DO16091913</strain>
        <tissue evidence="2">Muscle</tissue>
    </source>
</reference>
<gene>
    <name evidence="2" type="ORF">DR999_PMT12850</name>
</gene>
<evidence type="ECO:0000313" key="3">
    <source>
        <dbReference type="Proteomes" id="UP000297703"/>
    </source>
</evidence>
<dbReference type="Proteomes" id="UP000297703">
    <property type="component" value="Unassembled WGS sequence"/>
</dbReference>
<comment type="caution">
    <text evidence="2">The sequence shown here is derived from an EMBL/GenBank/DDBJ whole genome shotgun (WGS) entry which is preliminary data.</text>
</comment>
<organism evidence="2 3">
    <name type="scientific">Platysternon megacephalum</name>
    <name type="common">big-headed turtle</name>
    <dbReference type="NCBI Taxonomy" id="55544"/>
    <lineage>
        <taxon>Eukaryota</taxon>
        <taxon>Metazoa</taxon>
        <taxon>Chordata</taxon>
        <taxon>Craniata</taxon>
        <taxon>Vertebrata</taxon>
        <taxon>Euteleostomi</taxon>
        <taxon>Archelosauria</taxon>
        <taxon>Testudinata</taxon>
        <taxon>Testudines</taxon>
        <taxon>Cryptodira</taxon>
        <taxon>Durocryptodira</taxon>
        <taxon>Testudinoidea</taxon>
        <taxon>Platysternidae</taxon>
        <taxon>Platysternon</taxon>
    </lineage>
</organism>
<evidence type="ECO:0000313" key="2">
    <source>
        <dbReference type="EMBL" id="TFK04632.1"/>
    </source>
</evidence>